<sequence length="52" mass="5790">MASELVIESWRIDDKALWEQKIIPAFEASHPGIQVKFNGCRTSTTCRPCGPA</sequence>
<reference evidence="1" key="1">
    <citation type="submission" date="2020-07" db="EMBL/GenBank/DDBJ databases">
        <title>Carbapenem Resistant Aeromonas hydrophila Carrying blacphA7 Isolated from Two Solid Organ Transplant Patients.</title>
        <authorList>
            <person name="Hilt E."/>
            <person name="Fitzwater S.P."/>
            <person name="Ward K."/>
            <person name="De St Maurice A."/>
            <person name="Chandrasekaran S."/>
            <person name="Garner O.B."/>
            <person name="Yang S."/>
        </authorList>
    </citation>
    <scope>NUCLEOTIDE SEQUENCE</scope>
    <source>
        <strain evidence="1">B-1</strain>
    </source>
</reference>
<organism evidence="1">
    <name type="scientific">Aeromonas hydrophila</name>
    <dbReference type="NCBI Taxonomy" id="644"/>
    <lineage>
        <taxon>Bacteria</taxon>
        <taxon>Pseudomonadati</taxon>
        <taxon>Pseudomonadota</taxon>
        <taxon>Gammaproteobacteria</taxon>
        <taxon>Aeromonadales</taxon>
        <taxon>Aeromonadaceae</taxon>
        <taxon>Aeromonas</taxon>
    </lineage>
</organism>
<comment type="caution">
    <text evidence="1">The sequence shown here is derived from an EMBL/GenBank/DDBJ whole genome shotgun (WGS) entry which is preliminary data.</text>
</comment>
<accession>A0A926IXW5</accession>
<proteinExistence type="predicted"/>
<dbReference type="AlphaFoldDB" id="A0A926IXW5"/>
<dbReference type="EMBL" id="JACLAN010000001">
    <property type="protein sequence ID" value="MBC8673764.1"/>
    <property type="molecule type" value="Genomic_DNA"/>
</dbReference>
<gene>
    <name evidence="1" type="ORF">H2136_02395</name>
</gene>
<evidence type="ECO:0000313" key="1">
    <source>
        <dbReference type="EMBL" id="MBC8673764.1"/>
    </source>
</evidence>
<protein>
    <submittedName>
        <fullName evidence="1">Uncharacterized protein</fullName>
    </submittedName>
</protein>
<name>A0A926IXW5_AERHY</name>